<keyword evidence="1" id="KW-1003">Cell membrane</keyword>
<dbReference type="Gene3D" id="3.40.1580.20">
    <property type="entry name" value="Syd protein"/>
    <property type="match status" value="1"/>
</dbReference>
<dbReference type="InterPro" id="IPR009948">
    <property type="entry name" value="Syd"/>
</dbReference>
<dbReference type="EMBL" id="PIPK01000008">
    <property type="protein sequence ID" value="RUO23714.1"/>
    <property type="molecule type" value="Genomic_DNA"/>
</dbReference>
<proteinExistence type="predicted"/>
<keyword evidence="3" id="KW-0472">Membrane</keyword>
<evidence type="ECO:0000313" key="6">
    <source>
        <dbReference type="Proteomes" id="UP000249203"/>
    </source>
</evidence>
<evidence type="ECO:0000313" key="5">
    <source>
        <dbReference type="EMBL" id="RUO23714.1"/>
    </source>
</evidence>
<evidence type="ECO:0000256" key="1">
    <source>
        <dbReference type="ARBA" id="ARBA00022475"/>
    </source>
</evidence>
<protein>
    <submittedName>
        <fullName evidence="4">SecY interacting protein Syd</fullName>
    </submittedName>
    <submittedName>
        <fullName evidence="5">SecY-interacting protein</fullName>
    </submittedName>
</protein>
<evidence type="ECO:0000313" key="4">
    <source>
        <dbReference type="EMBL" id="RAJ96540.1"/>
    </source>
</evidence>
<evidence type="ECO:0000256" key="2">
    <source>
        <dbReference type="ARBA" id="ARBA00022519"/>
    </source>
</evidence>
<gene>
    <name evidence="4" type="ORF">B0I24_108119</name>
    <name evidence="5" type="ORF">CWE07_09365</name>
</gene>
<dbReference type="Pfam" id="PF07348">
    <property type="entry name" value="Syd"/>
    <property type="match status" value="1"/>
</dbReference>
<accession>A0A327WX96</accession>
<reference evidence="5 7" key="1">
    <citation type="journal article" date="2018" name="Front. Microbiol.">
        <title>Genome-Based Analysis Reveals the Taxonomy and Diversity of the Family Idiomarinaceae.</title>
        <authorList>
            <person name="Liu Y."/>
            <person name="Lai Q."/>
            <person name="Shao Z."/>
        </authorList>
    </citation>
    <scope>NUCLEOTIDE SEQUENCE [LARGE SCALE GENOMIC DNA]</scope>
    <source>
        <strain evidence="5 7">CF12-14</strain>
    </source>
</reference>
<dbReference type="RefSeq" id="WP_111569707.1">
    <property type="nucleotide sequence ID" value="NZ_PIPK01000008.1"/>
</dbReference>
<evidence type="ECO:0000256" key="3">
    <source>
        <dbReference type="ARBA" id="ARBA00023136"/>
    </source>
</evidence>
<comment type="caution">
    <text evidence="4">The sequence shown here is derived from an EMBL/GenBank/DDBJ whole genome shotgun (WGS) entry which is preliminary data.</text>
</comment>
<evidence type="ECO:0000313" key="7">
    <source>
        <dbReference type="Proteomes" id="UP000287865"/>
    </source>
</evidence>
<dbReference type="Proteomes" id="UP000287865">
    <property type="component" value="Unassembled WGS sequence"/>
</dbReference>
<dbReference type="EMBL" id="QLMD01000008">
    <property type="protein sequence ID" value="RAJ96540.1"/>
    <property type="molecule type" value="Genomic_DNA"/>
</dbReference>
<organism evidence="4 6">
    <name type="scientific">Aliidiomarina maris</name>
    <dbReference type="NCBI Taxonomy" id="531312"/>
    <lineage>
        <taxon>Bacteria</taxon>
        <taxon>Pseudomonadati</taxon>
        <taxon>Pseudomonadota</taxon>
        <taxon>Gammaproteobacteria</taxon>
        <taxon>Alteromonadales</taxon>
        <taxon>Idiomarinaceae</taxon>
        <taxon>Aliidiomarina</taxon>
    </lineage>
</organism>
<sequence length="190" mass="21185">MSNTTSSSELIQALSDLHQRYQAAYADVDRQPTTEYIDEWQAPCYASEVRYGEVAWRPVLQQPKADFSGVEHGLEMPLNAQVKAFYGQFFAADLYVTVDTHPVVLSQVMCSEDLDRLQRNLIAHVLMKRRLGQPETLFIGTGEESEDLIISVDNATGVVGLEYAGKPQHAELAPNLTAFLHQCQARVVAD</sequence>
<dbReference type="CDD" id="cd16323">
    <property type="entry name" value="Syd"/>
    <property type="match status" value="1"/>
</dbReference>
<keyword evidence="7" id="KW-1185">Reference proteome</keyword>
<dbReference type="OrthoDB" id="5599437at2"/>
<dbReference type="Proteomes" id="UP000249203">
    <property type="component" value="Unassembled WGS sequence"/>
</dbReference>
<dbReference type="NCBIfam" id="NF003439">
    <property type="entry name" value="PRK04968.1"/>
    <property type="match status" value="1"/>
</dbReference>
<reference evidence="4 6" key="2">
    <citation type="submission" date="2018-06" db="EMBL/GenBank/DDBJ databases">
        <title>Genomic Encyclopedia of Type Strains, Phase III (KMG-III): the genomes of soil and plant-associated and newly described type strains.</title>
        <authorList>
            <person name="Whitman W."/>
        </authorList>
    </citation>
    <scope>NUCLEOTIDE SEQUENCE [LARGE SCALE GENOMIC DNA]</scope>
    <source>
        <strain evidence="4 6">CGMCC 1.15366</strain>
    </source>
</reference>
<dbReference type="GO" id="GO:0009898">
    <property type="term" value="C:cytoplasmic side of plasma membrane"/>
    <property type="evidence" value="ECO:0007669"/>
    <property type="project" value="InterPro"/>
</dbReference>
<dbReference type="AlphaFoldDB" id="A0A327WX96"/>
<name>A0A327WX96_9GAMM</name>
<dbReference type="InterPro" id="IPR038228">
    <property type="entry name" value="Syd_sf"/>
</dbReference>
<keyword evidence="2" id="KW-0997">Cell inner membrane</keyword>